<reference evidence="2 3" key="1">
    <citation type="journal article" date="2024" name="bioRxiv">
        <title>Comparative genomics of Cryptococcus and Kwoniella reveals pathogenesis evolution and contrasting karyotype dynamics via intercentromeric recombination or chromosome fusion.</title>
        <authorList>
            <person name="Coelho M.A."/>
            <person name="David-Palma M."/>
            <person name="Shea T."/>
            <person name="Bowers K."/>
            <person name="McGinley-Smith S."/>
            <person name="Mohammad A.W."/>
            <person name="Gnirke A."/>
            <person name="Yurkov A.M."/>
            <person name="Nowrousian M."/>
            <person name="Sun S."/>
            <person name="Cuomo C.A."/>
            <person name="Heitman J."/>
        </authorList>
    </citation>
    <scope>NUCLEOTIDE SEQUENCE [LARGE SCALE GENOMIC DNA]</scope>
    <source>
        <strain evidence="2 3">CBS 13917</strain>
    </source>
</reference>
<dbReference type="InterPro" id="IPR036457">
    <property type="entry name" value="PPM-type-like_dom_sf"/>
</dbReference>
<dbReference type="GO" id="GO:0004741">
    <property type="term" value="F:[pyruvate dehydrogenase (acetyl-transferring)]-phosphatase activity"/>
    <property type="evidence" value="ECO:0007669"/>
    <property type="project" value="TreeGrafter"/>
</dbReference>
<dbReference type="SUPFAM" id="SSF81606">
    <property type="entry name" value="PP2C-like"/>
    <property type="match status" value="1"/>
</dbReference>
<proteinExistence type="predicted"/>
<protein>
    <recommendedName>
        <fullName evidence="1">PPM-type phosphatase domain-containing protein</fullName>
    </recommendedName>
</protein>
<gene>
    <name evidence="2" type="ORF">IAR55_006533</name>
</gene>
<dbReference type="RefSeq" id="XP_066799908.1">
    <property type="nucleotide sequence ID" value="XM_066949614.1"/>
</dbReference>
<comment type="caution">
    <text evidence="2">The sequence shown here is derived from an EMBL/GenBank/DDBJ whole genome shotgun (WGS) entry which is preliminary data.</text>
</comment>
<keyword evidence="3" id="KW-1185">Reference proteome</keyword>
<dbReference type="InterPro" id="IPR001932">
    <property type="entry name" value="PPM-type_phosphatase-like_dom"/>
</dbReference>
<organism evidence="2 3">
    <name type="scientific">Kwoniella newhampshirensis</name>
    <dbReference type="NCBI Taxonomy" id="1651941"/>
    <lineage>
        <taxon>Eukaryota</taxon>
        <taxon>Fungi</taxon>
        <taxon>Dikarya</taxon>
        <taxon>Basidiomycota</taxon>
        <taxon>Agaricomycotina</taxon>
        <taxon>Tremellomycetes</taxon>
        <taxon>Tremellales</taxon>
        <taxon>Cryptococcaceae</taxon>
        <taxon>Kwoniella</taxon>
    </lineage>
</organism>
<dbReference type="Gene3D" id="3.60.40.10">
    <property type="entry name" value="PPM-type phosphatase domain"/>
    <property type="match status" value="1"/>
</dbReference>
<sequence>MLPRSRLGLRPLLLPSRLVARQSLRLYSTPPTPSPSSSGVRTTAFLSVALLASAYAVYQYEQQSSSSAESGGGSLLGITTKRPTFETRIRGSEGVETHTFVRKTEAEQEKMLTENESGERDLKRIGNPVTRWDTNWVGSNEPCEDRFKSNLIPREMGSEEALARRKSQEGWFSWFSGGATPPSTTGVAEGKNDLMLFSIIDGHGGDATCRLLEKTLHPVVAVALAGLQAGFLPPTEGGWKKWGGYLSPWYWAGSGKVWTPDNVTSTLQNAFVQLDDSISLTPVRLIPTLSQPVSAKADPSAPTPRQTFVALAEPAAAGACAVTALVDAEHDDLYVALVGDCRAVAGWQGPDGRWRCDVLTEDQMGENPKEIARVQSEHPASERDTVIQRGRVQGGLQPTRAFGDAVYKWTIDQNKVISDAFKAEGVKPRAQRPWNFTPPYVSGKPEVTYRNLHTENGEKLKFLIMATDGLWDRITSEEATLLLASYMAHPTHNEIAKTSLPNIFPLVPPLPASERLYPAQDLPQPPNETWVYEGDENAATHLIRNSLAGGDKKARGELLSMHGEVTRWMRDDITVTVVFFDDEVKNAV</sequence>
<dbReference type="Pfam" id="PF00481">
    <property type="entry name" value="PP2C"/>
    <property type="match status" value="1"/>
</dbReference>
<dbReference type="Proteomes" id="UP001388673">
    <property type="component" value="Unassembled WGS sequence"/>
</dbReference>
<evidence type="ECO:0000259" key="1">
    <source>
        <dbReference type="PROSITE" id="PS51746"/>
    </source>
</evidence>
<dbReference type="GeneID" id="92183791"/>
<dbReference type="InterPro" id="IPR015655">
    <property type="entry name" value="PP2C"/>
</dbReference>
<evidence type="ECO:0000313" key="2">
    <source>
        <dbReference type="EMBL" id="KAK8844684.1"/>
    </source>
</evidence>
<dbReference type="PANTHER" id="PTHR13832">
    <property type="entry name" value="PROTEIN PHOSPHATASE 2C"/>
    <property type="match status" value="1"/>
</dbReference>
<evidence type="ECO:0000313" key="3">
    <source>
        <dbReference type="Proteomes" id="UP001388673"/>
    </source>
</evidence>
<feature type="domain" description="PPM-type phosphatase" evidence="1">
    <location>
        <begin position="155"/>
        <end position="580"/>
    </location>
</feature>
<dbReference type="PANTHER" id="PTHR13832:SF792">
    <property type="entry name" value="GM14286P"/>
    <property type="match status" value="1"/>
</dbReference>
<dbReference type="SMART" id="SM00332">
    <property type="entry name" value="PP2Cc"/>
    <property type="match status" value="1"/>
</dbReference>
<dbReference type="KEGG" id="kne:92183791"/>
<dbReference type="CDD" id="cd00143">
    <property type="entry name" value="PP2Cc"/>
    <property type="match status" value="1"/>
</dbReference>
<dbReference type="AlphaFoldDB" id="A0AAW0YEC7"/>
<name>A0AAW0YEC7_9TREE</name>
<dbReference type="EMBL" id="JBCAWK010000013">
    <property type="protein sequence ID" value="KAK8844684.1"/>
    <property type="molecule type" value="Genomic_DNA"/>
</dbReference>
<dbReference type="GO" id="GO:0005739">
    <property type="term" value="C:mitochondrion"/>
    <property type="evidence" value="ECO:0007669"/>
    <property type="project" value="TreeGrafter"/>
</dbReference>
<accession>A0AAW0YEC7</accession>
<dbReference type="PROSITE" id="PS51746">
    <property type="entry name" value="PPM_2"/>
    <property type="match status" value="1"/>
</dbReference>